<evidence type="ECO:0000313" key="1">
    <source>
        <dbReference type="EMBL" id="ONK76331.1"/>
    </source>
</evidence>
<organism evidence="1 2">
    <name type="scientific">Asparagus officinalis</name>
    <name type="common">Garden asparagus</name>
    <dbReference type="NCBI Taxonomy" id="4686"/>
    <lineage>
        <taxon>Eukaryota</taxon>
        <taxon>Viridiplantae</taxon>
        <taxon>Streptophyta</taxon>
        <taxon>Embryophyta</taxon>
        <taxon>Tracheophyta</taxon>
        <taxon>Spermatophyta</taxon>
        <taxon>Magnoliopsida</taxon>
        <taxon>Liliopsida</taxon>
        <taxon>Asparagales</taxon>
        <taxon>Asparagaceae</taxon>
        <taxon>Asparagoideae</taxon>
        <taxon>Asparagus</taxon>
    </lineage>
</organism>
<dbReference type="PANTHER" id="PTHR48478">
    <property type="entry name" value="LECTIN-LIKE"/>
    <property type="match status" value="1"/>
</dbReference>
<dbReference type="Proteomes" id="UP000243459">
    <property type="component" value="Chromosome 3"/>
</dbReference>
<dbReference type="AlphaFoldDB" id="A0A5P1FI65"/>
<dbReference type="GO" id="GO:0030246">
    <property type="term" value="F:carbohydrate binding"/>
    <property type="evidence" value="ECO:0007669"/>
    <property type="project" value="InterPro"/>
</dbReference>
<dbReference type="Pfam" id="PF14299">
    <property type="entry name" value="PP2"/>
    <property type="match status" value="1"/>
</dbReference>
<protein>
    <submittedName>
        <fullName evidence="1">Uncharacterized protein</fullName>
    </submittedName>
</protein>
<dbReference type="EMBL" id="CM007383">
    <property type="protein sequence ID" value="ONK76331.1"/>
    <property type="molecule type" value="Genomic_DNA"/>
</dbReference>
<dbReference type="OrthoDB" id="533833at2759"/>
<name>A0A5P1FI65_ASPOF</name>
<keyword evidence="2" id="KW-1185">Reference proteome</keyword>
<dbReference type="InterPro" id="IPR052147">
    <property type="entry name" value="PP2-like/Lectin"/>
</dbReference>
<evidence type="ECO:0000313" key="2">
    <source>
        <dbReference type="Proteomes" id="UP000243459"/>
    </source>
</evidence>
<reference evidence="2" key="1">
    <citation type="journal article" date="2017" name="Nat. Commun.">
        <title>The asparagus genome sheds light on the origin and evolution of a young Y chromosome.</title>
        <authorList>
            <person name="Harkess A."/>
            <person name="Zhou J."/>
            <person name="Xu C."/>
            <person name="Bowers J.E."/>
            <person name="Van der Hulst R."/>
            <person name="Ayyampalayam S."/>
            <person name="Mercati F."/>
            <person name="Riccardi P."/>
            <person name="McKain M.R."/>
            <person name="Kakrana A."/>
            <person name="Tang H."/>
            <person name="Ray J."/>
            <person name="Groenendijk J."/>
            <person name="Arikit S."/>
            <person name="Mathioni S.M."/>
            <person name="Nakano M."/>
            <person name="Shan H."/>
            <person name="Telgmann-Rauber A."/>
            <person name="Kanno A."/>
            <person name="Yue Z."/>
            <person name="Chen H."/>
            <person name="Li W."/>
            <person name="Chen Y."/>
            <person name="Xu X."/>
            <person name="Zhang Y."/>
            <person name="Luo S."/>
            <person name="Chen H."/>
            <person name="Gao J."/>
            <person name="Mao Z."/>
            <person name="Pires J.C."/>
            <person name="Luo M."/>
            <person name="Kudrna D."/>
            <person name="Wing R.A."/>
            <person name="Meyers B.C."/>
            <person name="Yi K."/>
            <person name="Kong H."/>
            <person name="Lavrijsen P."/>
            <person name="Sunseri F."/>
            <person name="Falavigna A."/>
            <person name="Ye Y."/>
            <person name="Leebens-Mack J.H."/>
            <person name="Chen G."/>
        </authorList>
    </citation>
    <scope>NUCLEOTIDE SEQUENCE [LARGE SCALE GENOMIC DNA]</scope>
    <source>
        <strain evidence="2">cv. DH0086</strain>
    </source>
</reference>
<gene>
    <name evidence="1" type="ORF">A4U43_C03F26480</name>
</gene>
<dbReference type="Gramene" id="ONK76331">
    <property type="protein sequence ID" value="ONK76331"/>
    <property type="gene ID" value="A4U43_C03F26480"/>
</dbReference>
<proteinExistence type="predicted"/>
<sequence>MDGQPELFAENSWREEMTGEKGILIYPRELEVVGGDDDSCWLWHSLILESQGQLGVEVPKLMGTKHVEVHGRWKISELTPGLKYQVLYMLMVEDPLEGWDNCPLKLRVTLPDGSSQTQQVDLCKLPKGQLIMTVAGYFDSVGDGEVIFSVIETSDVVKKGLVIKDAVIRPLPPMSLLLMNQK</sequence>
<dbReference type="PANTHER" id="PTHR48478:SF1">
    <property type="entry name" value="LECTIN-LIKE"/>
    <property type="match status" value="1"/>
</dbReference>
<dbReference type="InterPro" id="IPR025886">
    <property type="entry name" value="PP2-like"/>
</dbReference>
<accession>A0A5P1FI65</accession>